<dbReference type="AlphaFoldDB" id="A0A066ZW83"/>
<evidence type="ECO:0000313" key="2">
    <source>
        <dbReference type="EMBL" id="KDN94606.1"/>
    </source>
</evidence>
<keyword evidence="1" id="KW-0472">Membrane</keyword>
<dbReference type="Proteomes" id="UP000027341">
    <property type="component" value="Unassembled WGS sequence"/>
</dbReference>
<protein>
    <submittedName>
        <fullName evidence="2">Uncharacterized protein</fullName>
    </submittedName>
</protein>
<accession>A0A066ZW83</accession>
<gene>
    <name evidence="2" type="ORF">EI16_11930</name>
</gene>
<keyword evidence="1" id="KW-1133">Transmembrane helix</keyword>
<evidence type="ECO:0000256" key="1">
    <source>
        <dbReference type="SAM" id="Phobius"/>
    </source>
</evidence>
<keyword evidence="1" id="KW-0812">Transmembrane</keyword>
<name>A0A066ZW83_HYDMR</name>
<comment type="caution">
    <text evidence="2">The sequence shown here is derived from an EMBL/GenBank/DDBJ whole genome shotgun (WGS) entry which is preliminary data.</text>
</comment>
<dbReference type="EMBL" id="JMIU01000002">
    <property type="protein sequence ID" value="KDN94606.1"/>
    <property type="molecule type" value="Genomic_DNA"/>
</dbReference>
<feature type="transmembrane region" description="Helical" evidence="1">
    <location>
        <begin position="12"/>
        <end position="33"/>
    </location>
</feature>
<proteinExistence type="predicted"/>
<sequence>MPKESFINRNFDLIAIFAGSLVFLTLFVTWLVFGQGLYVLAPGIHSNFVSILGGSCHHDQVESLLAQHGYLTLWDVRSMVGSK</sequence>
<reference evidence="2 3" key="1">
    <citation type="submission" date="2014-04" db="EMBL/GenBank/DDBJ databases">
        <title>Draft genome sequence of Hydrogenovibrio marinus MH-110, a model organism for aerobic H2 metabolism.</title>
        <authorList>
            <person name="Cha H.J."/>
            <person name="Jo B.H."/>
            <person name="Hwang B.H."/>
        </authorList>
    </citation>
    <scope>NUCLEOTIDE SEQUENCE [LARGE SCALE GENOMIC DNA]</scope>
    <source>
        <strain evidence="2 3">MH-110</strain>
    </source>
</reference>
<keyword evidence="3" id="KW-1185">Reference proteome</keyword>
<organism evidence="2 3">
    <name type="scientific">Hydrogenovibrio marinus</name>
    <dbReference type="NCBI Taxonomy" id="28885"/>
    <lineage>
        <taxon>Bacteria</taxon>
        <taxon>Pseudomonadati</taxon>
        <taxon>Pseudomonadota</taxon>
        <taxon>Gammaproteobacteria</taxon>
        <taxon>Thiotrichales</taxon>
        <taxon>Piscirickettsiaceae</taxon>
        <taxon>Hydrogenovibrio</taxon>
    </lineage>
</organism>
<dbReference type="STRING" id="28885.EI16_11930"/>
<evidence type="ECO:0000313" key="3">
    <source>
        <dbReference type="Proteomes" id="UP000027341"/>
    </source>
</evidence>